<comment type="caution">
    <text evidence="2">The sequence shown here is derived from an EMBL/GenBank/DDBJ whole genome shotgun (WGS) entry which is preliminary data.</text>
</comment>
<feature type="signal peptide" evidence="1">
    <location>
        <begin position="1"/>
        <end position="22"/>
    </location>
</feature>
<gene>
    <name evidence="2" type="ORF">PF006_g17210</name>
</gene>
<evidence type="ECO:0000313" key="3">
    <source>
        <dbReference type="Proteomes" id="UP000440732"/>
    </source>
</evidence>
<dbReference type="AlphaFoldDB" id="A0A6A3SV18"/>
<sequence length="324" mass="36305">MMKPSPVAHLFLGALLIGSSSGANTEKTEVGTLQPASVETTQEQQLDVLFPSSAKTDVIEIQSVWGAPIVADTGTNHSSAKPTFGKVTSKPGECVVASPTEYISEKYLDWAWQNRIGPNADLSKKANWNVMANKNFHMDELVHNNGTVNYCVRWDAKTDTLDKNTASKFQAILERHFNAWNDWLVGYNCWPFTEVKVKMVGWAAKQASQFKWADKSLGNIYEGQVDSDGVPQCPDECYRFYDNVNQVWSDTSACPGEPFDMSFWLKDDIPYGFGYDWGQEVSLDNIMQNLYDRNSLATKSAMGSVCRTFTDWRPSRPRTSLTSL</sequence>
<proteinExistence type="predicted"/>
<dbReference type="PANTHER" id="PTHR35606:SF4">
    <property type="entry name" value="CELLULOSE-BINDING FAMILY II PROTEIN"/>
    <property type="match status" value="1"/>
</dbReference>
<evidence type="ECO:0000256" key="1">
    <source>
        <dbReference type="SAM" id="SignalP"/>
    </source>
</evidence>
<reference evidence="2 3" key="1">
    <citation type="submission" date="2018-08" db="EMBL/GenBank/DDBJ databases">
        <title>Genomic investigation of the strawberry pathogen Phytophthora fragariae indicates pathogenicity is determined by transcriptional variation in three key races.</title>
        <authorList>
            <person name="Adams T.M."/>
            <person name="Armitage A.D."/>
            <person name="Sobczyk M.K."/>
            <person name="Bates H.J."/>
            <person name="Dunwell J.M."/>
            <person name="Nellist C.F."/>
            <person name="Harrison R.J."/>
        </authorList>
    </citation>
    <scope>NUCLEOTIDE SEQUENCE [LARGE SCALE GENOMIC DNA]</scope>
    <source>
        <strain evidence="2 3">NOV-5</strain>
    </source>
</reference>
<protein>
    <submittedName>
        <fullName evidence="2">Uncharacterized protein</fullName>
    </submittedName>
</protein>
<evidence type="ECO:0000313" key="2">
    <source>
        <dbReference type="EMBL" id="KAE9124371.1"/>
    </source>
</evidence>
<organism evidence="2 3">
    <name type="scientific">Phytophthora fragariae</name>
    <dbReference type="NCBI Taxonomy" id="53985"/>
    <lineage>
        <taxon>Eukaryota</taxon>
        <taxon>Sar</taxon>
        <taxon>Stramenopiles</taxon>
        <taxon>Oomycota</taxon>
        <taxon>Peronosporomycetes</taxon>
        <taxon>Peronosporales</taxon>
        <taxon>Peronosporaceae</taxon>
        <taxon>Phytophthora</taxon>
    </lineage>
</organism>
<dbReference type="EMBL" id="QXGA01001251">
    <property type="protein sequence ID" value="KAE9124371.1"/>
    <property type="molecule type" value="Genomic_DNA"/>
</dbReference>
<dbReference type="PANTHER" id="PTHR35606">
    <property type="entry name" value="CELLULOSE-BINDING FAMILY II PROTEIN"/>
    <property type="match status" value="1"/>
</dbReference>
<dbReference type="Proteomes" id="UP000440732">
    <property type="component" value="Unassembled WGS sequence"/>
</dbReference>
<accession>A0A6A3SV18</accession>
<feature type="chain" id="PRO_5025375094" evidence="1">
    <location>
        <begin position="23"/>
        <end position="324"/>
    </location>
</feature>
<name>A0A6A3SV18_9STRA</name>
<keyword evidence="1" id="KW-0732">Signal</keyword>